<dbReference type="STRING" id="3988.B9SLM5"/>
<protein>
    <recommendedName>
        <fullName evidence="1">PH domain-containing protein</fullName>
    </recommendedName>
</protein>
<reference evidence="3" key="1">
    <citation type="journal article" date="2010" name="Nat. Biotechnol.">
        <title>Draft genome sequence of the oilseed species Ricinus communis.</title>
        <authorList>
            <person name="Chan A.P."/>
            <person name="Crabtree J."/>
            <person name="Zhao Q."/>
            <person name="Lorenzi H."/>
            <person name="Orvis J."/>
            <person name="Puiu D."/>
            <person name="Melake-Berhan A."/>
            <person name="Jones K.M."/>
            <person name="Redman J."/>
            <person name="Chen G."/>
            <person name="Cahoon E.B."/>
            <person name="Gedil M."/>
            <person name="Stanke M."/>
            <person name="Haas B.J."/>
            <person name="Wortman J.R."/>
            <person name="Fraser-Liggett C.M."/>
            <person name="Ravel J."/>
            <person name="Rabinowicz P.D."/>
        </authorList>
    </citation>
    <scope>NUCLEOTIDE SEQUENCE [LARGE SCALE GENOMIC DNA]</scope>
    <source>
        <strain evidence="3">cv. Hale</strain>
    </source>
</reference>
<dbReference type="Proteomes" id="UP000008311">
    <property type="component" value="Unassembled WGS sequence"/>
</dbReference>
<keyword evidence="3" id="KW-1185">Reference proteome</keyword>
<dbReference type="FunFam" id="2.30.29.30:FF:000286">
    <property type="entry name" value="PH-protein kinase domain containing protein"/>
    <property type="match status" value="1"/>
</dbReference>
<dbReference type="SUPFAM" id="SSF50729">
    <property type="entry name" value="PH domain-like"/>
    <property type="match status" value="1"/>
</dbReference>
<evidence type="ECO:0000313" key="3">
    <source>
        <dbReference type="Proteomes" id="UP000008311"/>
    </source>
</evidence>
<dbReference type="Pfam" id="PF00169">
    <property type="entry name" value="PH"/>
    <property type="match status" value="1"/>
</dbReference>
<dbReference type="InterPro" id="IPR051707">
    <property type="entry name" value="PI-Interact_SigTrans_Reg"/>
</dbReference>
<proteinExistence type="predicted"/>
<dbReference type="PROSITE" id="PS50003">
    <property type="entry name" value="PH_DOMAIN"/>
    <property type="match status" value="1"/>
</dbReference>
<name>B9SLM5_RICCO</name>
<dbReference type="InParanoid" id="B9SLM5"/>
<organism evidence="2 3">
    <name type="scientific">Ricinus communis</name>
    <name type="common">Castor bean</name>
    <dbReference type="NCBI Taxonomy" id="3988"/>
    <lineage>
        <taxon>Eukaryota</taxon>
        <taxon>Viridiplantae</taxon>
        <taxon>Streptophyta</taxon>
        <taxon>Embryophyta</taxon>
        <taxon>Tracheophyta</taxon>
        <taxon>Spermatophyta</taxon>
        <taxon>Magnoliopsida</taxon>
        <taxon>eudicotyledons</taxon>
        <taxon>Gunneridae</taxon>
        <taxon>Pentapetalae</taxon>
        <taxon>rosids</taxon>
        <taxon>fabids</taxon>
        <taxon>Malpighiales</taxon>
        <taxon>Euphorbiaceae</taxon>
        <taxon>Acalyphoideae</taxon>
        <taxon>Acalypheae</taxon>
        <taxon>Ricinus</taxon>
    </lineage>
</organism>
<dbReference type="Gene3D" id="2.30.29.30">
    <property type="entry name" value="Pleckstrin-homology domain (PH domain)/Phosphotyrosine-binding domain (PTB)"/>
    <property type="match status" value="1"/>
</dbReference>
<dbReference type="PANTHER" id="PTHR14336">
    <property type="entry name" value="TANDEM PH DOMAIN CONTAINING PROTEIN"/>
    <property type="match status" value="1"/>
</dbReference>
<evidence type="ECO:0000313" key="2">
    <source>
        <dbReference type="EMBL" id="EEF35525.1"/>
    </source>
</evidence>
<dbReference type="AlphaFoldDB" id="B9SLM5"/>
<gene>
    <name evidence="2" type="ORF">RCOM_0593020</name>
</gene>
<dbReference type="InterPro" id="IPR001849">
    <property type="entry name" value="PH_domain"/>
</dbReference>
<evidence type="ECO:0000259" key="1">
    <source>
        <dbReference type="PROSITE" id="PS50003"/>
    </source>
</evidence>
<dbReference type="InterPro" id="IPR011993">
    <property type="entry name" value="PH-like_dom_sf"/>
</dbReference>
<dbReference type="eggNOG" id="ENOG502RXGP">
    <property type="taxonomic scope" value="Eukaryota"/>
</dbReference>
<dbReference type="EMBL" id="EQ974018">
    <property type="protein sequence ID" value="EEF35525.1"/>
    <property type="molecule type" value="Genomic_DNA"/>
</dbReference>
<accession>B9SLM5</accession>
<dbReference type="PANTHER" id="PTHR14336:SF20">
    <property type="entry name" value="PLECKSTRIN-LIKE (PH) DOMAIN PROTEIN"/>
    <property type="match status" value="1"/>
</dbReference>
<sequence length="300" mass="34328">METPMLFWFKDSTITRSSKPRGVIPVATCLTVKGAEDVVGKQYAFELSTRNDTMYFIADSEKEKEDWINSIGRSIVQHSRSVTDSEIVDYDDSVGITRESCSASTVTLSYIFFPIRKSTLTSNFKFHSYLYQIVSLNRGCAPFPFLAPCIRVYSLTSSPIFIRSSGVSIEHERLFPRMVNKHFCVFIRLQFQINDIYYLLGEYCSSEPVKGTWKRKLASPQSELLVVGNDNEDKKQVQEQHQWQYLVSAQDYSQLTDVDQSSAFRDEALQGFVVVKIKNFDCNGSLILRKESFLHRTTAS</sequence>
<feature type="domain" description="PH" evidence="1">
    <location>
        <begin position="1"/>
        <end position="76"/>
    </location>
</feature>